<keyword evidence="1" id="KW-0812">Transmembrane</keyword>
<dbReference type="InterPro" id="IPR012859">
    <property type="entry name" value="Pilin_N_archaeal"/>
</dbReference>
<feature type="transmembrane region" description="Helical" evidence="1">
    <location>
        <begin position="20"/>
        <end position="39"/>
    </location>
</feature>
<reference evidence="3" key="2">
    <citation type="submission" date="2019-03" db="EMBL/GenBank/DDBJ databases">
        <authorList>
            <person name="Chen S.-C."/>
            <person name="Wu S.-Y."/>
            <person name="Lai M.-C."/>
        </authorList>
    </citation>
    <scope>NUCLEOTIDE SEQUENCE</scope>
    <source>
        <strain evidence="3">ML15</strain>
    </source>
</reference>
<organism evidence="3 4">
    <name type="scientific">Methanofollis formosanus</name>
    <dbReference type="NCBI Taxonomy" id="299308"/>
    <lineage>
        <taxon>Archaea</taxon>
        <taxon>Methanobacteriati</taxon>
        <taxon>Methanobacteriota</taxon>
        <taxon>Stenosarchaea group</taxon>
        <taxon>Methanomicrobia</taxon>
        <taxon>Methanomicrobiales</taxon>
        <taxon>Methanomicrobiaceae</taxon>
        <taxon>Methanofollis</taxon>
    </lineage>
</organism>
<dbReference type="RefSeq" id="WP_220681638.1">
    <property type="nucleotide sequence ID" value="NZ_CP037968.1"/>
</dbReference>
<proteinExistence type="predicted"/>
<dbReference type="KEGG" id="mfk:E2N92_13250"/>
<dbReference type="AlphaFoldDB" id="A0A8G1EHL7"/>
<dbReference type="Pfam" id="PF07790">
    <property type="entry name" value="Pilin_N"/>
    <property type="match status" value="1"/>
</dbReference>
<name>A0A8G1EHL7_9EURY</name>
<dbReference type="OrthoDB" id="111971at2157"/>
<sequence length="134" mass="14783">MNSEKNHDEAVSSVVGEMVLMALVIILVALFSTSAFHLLPGDREDSVDVLMDNTTDSVTFYHKGGDWVEKRDLRVIVIDDDDLTRTEFGAEAFLLSPDTEAFDLGSNLTMHTHLGGGEIVRLATKRNVICSEEI</sequence>
<keyword evidence="4" id="KW-1185">Reference proteome</keyword>
<evidence type="ECO:0000313" key="4">
    <source>
        <dbReference type="Proteomes" id="UP000826709"/>
    </source>
</evidence>
<keyword evidence="1" id="KW-1133">Transmembrane helix</keyword>
<feature type="domain" description="Archaeal Type IV pilin N-terminal" evidence="2">
    <location>
        <begin position="9"/>
        <end position="78"/>
    </location>
</feature>
<gene>
    <name evidence="3" type="ORF">E2N92_13250</name>
</gene>
<protein>
    <submittedName>
        <fullName evidence="3">Type IV pilin</fullName>
    </submittedName>
</protein>
<dbReference type="Proteomes" id="UP000826709">
    <property type="component" value="Chromosome"/>
</dbReference>
<evidence type="ECO:0000259" key="2">
    <source>
        <dbReference type="Pfam" id="PF07790"/>
    </source>
</evidence>
<reference evidence="3" key="1">
    <citation type="journal article" date="2005" name="Int. J. Syst. Evol. Microbiol.">
        <title>Methanofollis formosanus sp. nov., isolated from a fish pond.</title>
        <authorList>
            <person name="Wu S.Y."/>
            <person name="Chen S.C."/>
            <person name="Lai M.C."/>
        </authorList>
    </citation>
    <scope>NUCLEOTIDE SEQUENCE</scope>
    <source>
        <strain evidence="3">ML15</strain>
    </source>
</reference>
<evidence type="ECO:0000256" key="1">
    <source>
        <dbReference type="SAM" id="Phobius"/>
    </source>
</evidence>
<accession>A0A8G1EHL7</accession>
<keyword evidence="1" id="KW-0472">Membrane</keyword>
<dbReference type="EMBL" id="CP037968">
    <property type="protein sequence ID" value="QYZ80326.1"/>
    <property type="molecule type" value="Genomic_DNA"/>
</dbReference>
<evidence type="ECO:0000313" key="3">
    <source>
        <dbReference type="EMBL" id="QYZ80326.1"/>
    </source>
</evidence>